<protein>
    <recommendedName>
        <fullName evidence="1">N-acetyltransferase domain-containing protein</fullName>
    </recommendedName>
</protein>
<dbReference type="PANTHER" id="PTHR43233">
    <property type="entry name" value="FAMILY N-ACETYLTRANSFERASE, PUTATIVE (AFU_ORTHOLOGUE AFUA_6G03350)-RELATED"/>
    <property type="match status" value="1"/>
</dbReference>
<dbReference type="InterPro" id="IPR053144">
    <property type="entry name" value="Acetyltransferase_Butenolide"/>
</dbReference>
<dbReference type="GO" id="GO:0016747">
    <property type="term" value="F:acyltransferase activity, transferring groups other than amino-acyl groups"/>
    <property type="evidence" value="ECO:0007669"/>
    <property type="project" value="InterPro"/>
</dbReference>
<dbReference type="Gene3D" id="3.40.630.30">
    <property type="match status" value="1"/>
</dbReference>
<sequence length="94" mass="10234">MGFAALVTVNVTFAYLTDLFVLPEYQGLGLGGWLLDCGDELLSPLPHLRWVMLRTAMEKSKQSYERGLGMGVLESGDIRQGPVMMGKKGKAGQS</sequence>
<organism evidence="2 3">
    <name type="scientific">Aspergillus ellipticus CBS 707.79</name>
    <dbReference type="NCBI Taxonomy" id="1448320"/>
    <lineage>
        <taxon>Eukaryota</taxon>
        <taxon>Fungi</taxon>
        <taxon>Dikarya</taxon>
        <taxon>Ascomycota</taxon>
        <taxon>Pezizomycotina</taxon>
        <taxon>Eurotiomycetes</taxon>
        <taxon>Eurotiomycetidae</taxon>
        <taxon>Eurotiales</taxon>
        <taxon>Aspergillaceae</taxon>
        <taxon>Aspergillus</taxon>
        <taxon>Aspergillus subgen. Circumdati</taxon>
    </lineage>
</organism>
<dbReference type="OrthoDB" id="10039976at2759"/>
<keyword evidence="3" id="KW-1185">Reference proteome</keyword>
<dbReference type="EMBL" id="KZ825869">
    <property type="protein sequence ID" value="PYH94533.1"/>
    <property type="molecule type" value="Genomic_DNA"/>
</dbReference>
<dbReference type="SUPFAM" id="SSF55729">
    <property type="entry name" value="Acyl-CoA N-acyltransferases (Nat)"/>
    <property type="match status" value="1"/>
</dbReference>
<dbReference type="STRING" id="1448320.A0A319DTA9"/>
<gene>
    <name evidence="2" type="ORF">BO71DRAFT_398805</name>
</gene>
<dbReference type="PROSITE" id="PS51186">
    <property type="entry name" value="GNAT"/>
    <property type="match status" value="1"/>
</dbReference>
<dbReference type="InterPro" id="IPR000182">
    <property type="entry name" value="GNAT_dom"/>
</dbReference>
<evidence type="ECO:0000313" key="2">
    <source>
        <dbReference type="EMBL" id="PYH94533.1"/>
    </source>
</evidence>
<accession>A0A319DTA9</accession>
<feature type="domain" description="N-acetyltransferase" evidence="1">
    <location>
        <begin position="1"/>
        <end position="90"/>
    </location>
</feature>
<proteinExistence type="predicted"/>
<evidence type="ECO:0000259" key="1">
    <source>
        <dbReference type="PROSITE" id="PS51186"/>
    </source>
</evidence>
<dbReference type="PANTHER" id="PTHR43233:SF1">
    <property type="entry name" value="FAMILY N-ACETYLTRANSFERASE, PUTATIVE (AFU_ORTHOLOGUE AFUA_6G03350)-RELATED"/>
    <property type="match status" value="1"/>
</dbReference>
<dbReference type="VEuPathDB" id="FungiDB:BO71DRAFT_398805"/>
<dbReference type="Proteomes" id="UP000247810">
    <property type="component" value="Unassembled WGS sequence"/>
</dbReference>
<dbReference type="Pfam" id="PF00583">
    <property type="entry name" value="Acetyltransf_1"/>
    <property type="match status" value="1"/>
</dbReference>
<dbReference type="InterPro" id="IPR016181">
    <property type="entry name" value="Acyl_CoA_acyltransferase"/>
</dbReference>
<dbReference type="AlphaFoldDB" id="A0A319DTA9"/>
<name>A0A319DTA9_9EURO</name>
<reference evidence="2 3" key="1">
    <citation type="submission" date="2018-02" db="EMBL/GenBank/DDBJ databases">
        <title>The genomes of Aspergillus section Nigri reveals drivers in fungal speciation.</title>
        <authorList>
            <consortium name="DOE Joint Genome Institute"/>
            <person name="Vesth T.C."/>
            <person name="Nybo J."/>
            <person name="Theobald S."/>
            <person name="Brandl J."/>
            <person name="Frisvad J.C."/>
            <person name="Nielsen K.F."/>
            <person name="Lyhne E.K."/>
            <person name="Kogle M.E."/>
            <person name="Kuo A."/>
            <person name="Riley R."/>
            <person name="Clum A."/>
            <person name="Nolan M."/>
            <person name="Lipzen A."/>
            <person name="Salamov A."/>
            <person name="Henrissat B."/>
            <person name="Wiebenga A."/>
            <person name="De vries R.P."/>
            <person name="Grigoriev I.V."/>
            <person name="Mortensen U.H."/>
            <person name="Andersen M.R."/>
            <person name="Baker S.E."/>
        </authorList>
    </citation>
    <scope>NUCLEOTIDE SEQUENCE [LARGE SCALE GENOMIC DNA]</scope>
    <source>
        <strain evidence="2 3">CBS 707.79</strain>
    </source>
</reference>
<evidence type="ECO:0000313" key="3">
    <source>
        <dbReference type="Proteomes" id="UP000247810"/>
    </source>
</evidence>